<dbReference type="FunFam" id="3.90.1150.10:FF:000033">
    <property type="entry name" value="Cystathionine gamma-synthase"/>
    <property type="match status" value="1"/>
</dbReference>
<evidence type="ECO:0000256" key="5">
    <source>
        <dbReference type="ARBA" id="ARBA00022898"/>
    </source>
</evidence>
<reference evidence="10 11" key="1">
    <citation type="journal article" date="2014" name="BMC Genomics">
        <title>Architecture and functions of a multipartite genome of the methylotrophic bacterium Paracoccus aminophilus JCM 7686, containing primary and secondary chromids.</title>
        <authorList>
            <person name="Dziewit L."/>
            <person name="Czarnecki J."/>
            <person name="Wibberg D."/>
            <person name="Radlinska M."/>
            <person name="Mrozek P."/>
            <person name="Szymczak M."/>
            <person name="Schluter A."/>
            <person name="Puhler A."/>
            <person name="Bartosik D."/>
        </authorList>
    </citation>
    <scope>NUCLEOTIDE SEQUENCE [LARGE SCALE GENOMIC DNA]</scope>
    <source>
        <strain evidence="10">JCM 7686</strain>
        <plasmid evidence="11">Plasmid pAMI1</plasmid>
    </source>
</reference>
<dbReference type="PROSITE" id="PS00868">
    <property type="entry name" value="CYS_MET_METAB_PP"/>
    <property type="match status" value="1"/>
</dbReference>
<accession>S5XZF0</accession>
<dbReference type="InterPro" id="IPR054542">
    <property type="entry name" value="Cys_met_metab_PP"/>
</dbReference>
<dbReference type="GO" id="GO:0005737">
    <property type="term" value="C:cytoplasm"/>
    <property type="evidence" value="ECO:0007669"/>
    <property type="project" value="TreeGrafter"/>
</dbReference>
<dbReference type="Proteomes" id="UP000015480">
    <property type="component" value="Plasmid pAMI1"/>
</dbReference>
<proteinExistence type="inferred from homology"/>
<dbReference type="GO" id="GO:0009086">
    <property type="term" value="P:methionine biosynthetic process"/>
    <property type="evidence" value="ECO:0007669"/>
    <property type="project" value="UniProtKB-ARBA"/>
</dbReference>
<name>S5XZF0_PARAH</name>
<evidence type="ECO:0000256" key="4">
    <source>
        <dbReference type="ARBA" id="ARBA00019040"/>
    </source>
</evidence>
<feature type="modified residue" description="N6-(pyridoxal phosphate)lysine" evidence="8">
    <location>
        <position position="214"/>
    </location>
</feature>
<evidence type="ECO:0000256" key="7">
    <source>
        <dbReference type="ARBA" id="ARBA00049180"/>
    </source>
</evidence>
<dbReference type="Pfam" id="PF01053">
    <property type="entry name" value="Cys_Met_Meta_PP"/>
    <property type="match status" value="1"/>
</dbReference>
<dbReference type="SUPFAM" id="SSF53383">
    <property type="entry name" value="PLP-dependent transferases"/>
    <property type="match status" value="1"/>
</dbReference>
<keyword evidence="10" id="KW-0614">Plasmid</keyword>
<comment type="catalytic activity">
    <reaction evidence="7">
        <text>L-methionine + H2O = methanethiol + 2-oxobutanoate + NH4(+)</text>
        <dbReference type="Rhea" id="RHEA:23800"/>
        <dbReference type="ChEBI" id="CHEBI:15377"/>
        <dbReference type="ChEBI" id="CHEBI:16007"/>
        <dbReference type="ChEBI" id="CHEBI:16763"/>
        <dbReference type="ChEBI" id="CHEBI:28938"/>
        <dbReference type="ChEBI" id="CHEBI:57844"/>
        <dbReference type="EC" id="4.4.1.11"/>
    </reaction>
</comment>
<dbReference type="EC" id="4.4.1.11" evidence="3"/>
<dbReference type="InterPro" id="IPR006237">
    <property type="entry name" value="L-Met_gamma_lys"/>
</dbReference>
<dbReference type="InterPro" id="IPR015422">
    <property type="entry name" value="PyrdxlP-dep_Trfase_small"/>
</dbReference>
<dbReference type="InterPro" id="IPR015424">
    <property type="entry name" value="PyrdxlP-dep_Trfase"/>
</dbReference>
<dbReference type="GO" id="GO:0019346">
    <property type="term" value="P:transsulfuration"/>
    <property type="evidence" value="ECO:0007669"/>
    <property type="project" value="InterPro"/>
</dbReference>
<comment type="cofactor">
    <cofactor evidence="1 9">
        <name>pyridoxal 5'-phosphate</name>
        <dbReference type="ChEBI" id="CHEBI:597326"/>
    </cofactor>
</comment>
<dbReference type="PANTHER" id="PTHR11808:SF80">
    <property type="entry name" value="CYSTATHIONINE GAMMA-LYASE"/>
    <property type="match status" value="1"/>
</dbReference>
<keyword evidence="6 10" id="KW-0456">Lyase</keyword>
<dbReference type="PANTHER" id="PTHR11808">
    <property type="entry name" value="TRANS-SULFURATION ENZYME FAMILY MEMBER"/>
    <property type="match status" value="1"/>
</dbReference>
<dbReference type="OrthoDB" id="9805807at2"/>
<geneLocation type="plasmid" evidence="10 11">
    <name>pAMI1</name>
</geneLocation>
<dbReference type="KEGG" id="pami:JCM7686_pAMI1p081"/>
<evidence type="ECO:0000256" key="2">
    <source>
        <dbReference type="ARBA" id="ARBA00008667"/>
    </source>
</evidence>
<evidence type="ECO:0000256" key="1">
    <source>
        <dbReference type="ARBA" id="ARBA00001933"/>
    </source>
</evidence>
<keyword evidence="5 8" id="KW-0663">Pyridoxal phosphate</keyword>
<dbReference type="CDD" id="cd00614">
    <property type="entry name" value="CGS_like"/>
    <property type="match status" value="1"/>
</dbReference>
<dbReference type="Gene3D" id="3.40.640.10">
    <property type="entry name" value="Type I PLP-dependent aspartate aminotransferase-like (Major domain)"/>
    <property type="match status" value="1"/>
</dbReference>
<gene>
    <name evidence="10" type="ORF">JCM7686_pAMI1p081</name>
</gene>
<evidence type="ECO:0000256" key="9">
    <source>
        <dbReference type="RuleBase" id="RU362118"/>
    </source>
</evidence>
<evidence type="ECO:0000313" key="11">
    <source>
        <dbReference type="Proteomes" id="UP000015480"/>
    </source>
</evidence>
<dbReference type="GO" id="GO:0030170">
    <property type="term" value="F:pyridoxal phosphate binding"/>
    <property type="evidence" value="ECO:0007669"/>
    <property type="project" value="InterPro"/>
</dbReference>
<dbReference type="EMBL" id="CP006651">
    <property type="protein sequence ID" value="AGT10667.1"/>
    <property type="molecule type" value="Genomic_DNA"/>
</dbReference>
<evidence type="ECO:0000256" key="6">
    <source>
        <dbReference type="ARBA" id="ARBA00023239"/>
    </source>
</evidence>
<evidence type="ECO:0000313" key="10">
    <source>
        <dbReference type="EMBL" id="AGT10667.1"/>
    </source>
</evidence>
<keyword evidence="11" id="KW-1185">Reference proteome</keyword>
<evidence type="ECO:0000256" key="3">
    <source>
        <dbReference type="ARBA" id="ARBA00012222"/>
    </source>
</evidence>
<dbReference type="GO" id="GO:0018826">
    <property type="term" value="F:methionine gamma-lyase activity"/>
    <property type="evidence" value="ECO:0007669"/>
    <property type="project" value="UniProtKB-EC"/>
</dbReference>
<dbReference type="PATRIC" id="fig|1367847.3.peg.3596"/>
<dbReference type="InterPro" id="IPR015421">
    <property type="entry name" value="PyrdxlP-dep_Trfase_major"/>
</dbReference>
<dbReference type="NCBIfam" id="TIGR01328">
    <property type="entry name" value="met_gam_lyase"/>
    <property type="match status" value="1"/>
</dbReference>
<dbReference type="InterPro" id="IPR000277">
    <property type="entry name" value="Cys/Met-Metab_PyrdxlP-dep_enz"/>
</dbReference>
<evidence type="ECO:0000256" key="8">
    <source>
        <dbReference type="PIRSR" id="PIRSR001434-2"/>
    </source>
</evidence>
<dbReference type="AlphaFoldDB" id="S5XZF0"/>
<sequence length="400" mass="43225">MTETSRRNRQPGLSTRAIHLGYDPATENGALTPPIYMTSTYAFETAEQGSELFRGERKGYIYGRTKNPTQTILEERIASLEGGETAIALGSGMAAISGTMLSLLDAGDEVVIDHTLYGNAYAYFTQALPRWGISVKLADFTRPETLEAALGPKTKLVYFETPANPNLRVIDIAAVAAIAHAHGAEVVVDNTFATPILQRPLEHGADIVLHSATKYIGGHGDVLAGLVVGRAETLQKVRQTGLRWVTGATLSPFNCFLLLRGLKTLELRVERHSSSAMKVARLLEGHAKVASVSYPGLESFAEHEIAKRQMSGFGGLISFELDGGMAEGMALMNRLELVTRAVSLGDAETLIQHPASMTHAIYSAEEREKHGISDGLLRLSVGLENVDDILDDLERALDSL</sequence>
<dbReference type="HOGENOM" id="CLU_018986_2_0_5"/>
<dbReference type="RefSeq" id="WP_020952814.1">
    <property type="nucleotide sequence ID" value="NC_022042.1"/>
</dbReference>
<dbReference type="Gene3D" id="3.90.1150.10">
    <property type="entry name" value="Aspartate Aminotransferase, domain 1"/>
    <property type="match status" value="1"/>
</dbReference>
<organism evidence="10 11">
    <name type="scientific">Paracoccus aminophilus JCM 7686</name>
    <dbReference type="NCBI Taxonomy" id="1367847"/>
    <lineage>
        <taxon>Bacteria</taxon>
        <taxon>Pseudomonadati</taxon>
        <taxon>Pseudomonadota</taxon>
        <taxon>Alphaproteobacteria</taxon>
        <taxon>Rhodobacterales</taxon>
        <taxon>Paracoccaceae</taxon>
        <taxon>Paracoccus</taxon>
    </lineage>
</organism>
<dbReference type="FunFam" id="3.40.640.10:FF:000046">
    <property type="entry name" value="Cystathionine gamma-lyase"/>
    <property type="match status" value="1"/>
</dbReference>
<protein>
    <recommendedName>
        <fullName evidence="4">L-methionine gamma-lyase</fullName>
        <ecNumber evidence="3">4.4.1.11</ecNumber>
    </recommendedName>
</protein>
<comment type="similarity">
    <text evidence="2">Belongs to the trans-sulfuration enzymes family. L-methionine gamma-lyase subfamily.</text>
</comment>
<dbReference type="PIRSF" id="PIRSF001434">
    <property type="entry name" value="CGS"/>
    <property type="match status" value="1"/>
</dbReference>